<feature type="domain" description="RNase III" evidence="1">
    <location>
        <begin position="38"/>
        <end position="97"/>
    </location>
</feature>
<dbReference type="SUPFAM" id="SSF69065">
    <property type="entry name" value="RNase III domain-like"/>
    <property type="match status" value="1"/>
</dbReference>
<dbReference type="GO" id="GO:0006396">
    <property type="term" value="P:RNA processing"/>
    <property type="evidence" value="ECO:0007669"/>
    <property type="project" value="InterPro"/>
</dbReference>
<organism evidence="2 3">
    <name type="scientific">Lentinula edodes</name>
    <name type="common">Shiitake mushroom</name>
    <name type="synonym">Lentinus edodes</name>
    <dbReference type="NCBI Taxonomy" id="5353"/>
    <lineage>
        <taxon>Eukaryota</taxon>
        <taxon>Fungi</taxon>
        <taxon>Dikarya</taxon>
        <taxon>Basidiomycota</taxon>
        <taxon>Agaricomycotina</taxon>
        <taxon>Agaricomycetes</taxon>
        <taxon>Agaricomycetidae</taxon>
        <taxon>Agaricales</taxon>
        <taxon>Marasmiineae</taxon>
        <taxon>Omphalotaceae</taxon>
        <taxon>Lentinula</taxon>
    </lineage>
</organism>
<dbReference type="CDD" id="cd00593">
    <property type="entry name" value="RIBOc"/>
    <property type="match status" value="1"/>
</dbReference>
<dbReference type="InterPro" id="IPR000999">
    <property type="entry name" value="RNase_III_dom"/>
</dbReference>
<keyword evidence="3" id="KW-1185">Reference proteome</keyword>
<protein>
    <submittedName>
        <fullName evidence="2">Ribonuclease III</fullName>
    </submittedName>
</protein>
<dbReference type="EMBL" id="BDGU01000292">
    <property type="protein sequence ID" value="GAW06089.1"/>
    <property type="molecule type" value="Genomic_DNA"/>
</dbReference>
<evidence type="ECO:0000313" key="3">
    <source>
        <dbReference type="Proteomes" id="UP000188533"/>
    </source>
</evidence>
<dbReference type="GO" id="GO:0004525">
    <property type="term" value="F:ribonuclease III activity"/>
    <property type="evidence" value="ECO:0007669"/>
    <property type="project" value="InterPro"/>
</dbReference>
<dbReference type="STRING" id="5353.A0A1Q3EG02"/>
<evidence type="ECO:0000259" key="1">
    <source>
        <dbReference type="PROSITE" id="PS50142"/>
    </source>
</evidence>
<accession>A0A1Q3EG02</accession>
<dbReference type="Proteomes" id="UP000188533">
    <property type="component" value="Unassembled WGS sequence"/>
</dbReference>
<evidence type="ECO:0000313" key="2">
    <source>
        <dbReference type="EMBL" id="GAW06089.1"/>
    </source>
</evidence>
<dbReference type="PROSITE" id="PS50142">
    <property type="entry name" value="RNASE_3_2"/>
    <property type="match status" value="1"/>
</dbReference>
<comment type="caution">
    <text evidence="2">The sequence shown here is derived from an EMBL/GenBank/DDBJ whole genome shotgun (WGS) entry which is preliminary data.</text>
</comment>
<dbReference type="Pfam" id="PF00636">
    <property type="entry name" value="Ribonuclease_3"/>
    <property type="match status" value="1"/>
</dbReference>
<name>A0A1Q3EG02_LENED</name>
<reference evidence="2 3" key="2">
    <citation type="submission" date="2017-02" db="EMBL/GenBank/DDBJ databases">
        <title>A genome survey and senescence transcriptome analysis in Lentinula edodes.</title>
        <authorList>
            <person name="Sakamoto Y."/>
            <person name="Nakade K."/>
            <person name="Sato S."/>
            <person name="Yoshida Y."/>
            <person name="Miyazaki K."/>
            <person name="Natsume S."/>
            <person name="Konno N."/>
        </authorList>
    </citation>
    <scope>NUCLEOTIDE SEQUENCE [LARGE SCALE GENOMIC DNA]</scope>
    <source>
        <strain evidence="2 3">NBRC 111202</strain>
    </source>
</reference>
<reference evidence="2 3" key="1">
    <citation type="submission" date="2016-08" db="EMBL/GenBank/DDBJ databases">
        <authorList>
            <consortium name="Lentinula edodes genome sequencing consortium"/>
            <person name="Sakamoto Y."/>
            <person name="Nakade K."/>
            <person name="Sato S."/>
            <person name="Yoshida Y."/>
            <person name="Miyazaki K."/>
            <person name="Natsume S."/>
            <person name="Konno N."/>
        </authorList>
    </citation>
    <scope>NUCLEOTIDE SEQUENCE [LARGE SCALE GENOMIC DNA]</scope>
    <source>
        <strain evidence="2 3">NBRC 111202</strain>
    </source>
</reference>
<dbReference type="Gene3D" id="1.10.1520.10">
    <property type="entry name" value="Ribonuclease III domain"/>
    <property type="match status" value="1"/>
</dbReference>
<dbReference type="InterPro" id="IPR036389">
    <property type="entry name" value="RNase_III_sf"/>
</dbReference>
<sequence>MVPSYYVQLQNKLFRFIDQADFDFALPKLSRPTWEIIINDNDERERLEFIGDFYMAAAVGENLCRSLPNGTPHQYTVARSALTSNSTYSAIMKRLGFSNPQDDRKSPGDAFESIIGAKKKEDSVSLDKWFQTYYMRLLIYIADACRSLAPKGKAAKPRPLLTLIRLRSIGQGSPAARKIRSSLSPRSVQVKRKQRHILKSPSIRSRRTIDLTIDSDQEDNKCHGSKDDDGVAQISFEEFNKSQIPFYHSMISPHHRPTTRRMIDFQSTSMSASAPDLPFLFVFVNLGVEYAHKWYMGCTPNSCHYPDYSCKLSLPPDIILPLNAPLITPKGPSRLSKVPSHLPFHRHRTHHFNGFVEISLAKEAMDGREKESIEALKFESYTLKDLDHPNIVQFLGFEESVEHLSIMWPEAPSGAV</sequence>
<proteinExistence type="predicted"/>
<gene>
    <name evidence="2" type="ORF">LENED_007985</name>
</gene>
<dbReference type="AlphaFoldDB" id="A0A1Q3EG02"/>